<feature type="domain" description="Nudix hydrolase" evidence="5">
    <location>
        <begin position="114"/>
        <end position="276"/>
    </location>
</feature>
<protein>
    <submittedName>
        <fullName evidence="7">Nucleoside diphosphate-linked moiety X motif 22-like</fullName>
    </submittedName>
</protein>
<dbReference type="InterPro" id="IPR015797">
    <property type="entry name" value="NUDIX_hydrolase-like_dom_sf"/>
</dbReference>
<dbReference type="PANTHER" id="PTHR31835:SF1">
    <property type="entry name" value="URIDINE DIPHOSPHATE GLUCOSE PYROPHOSPHATASE NUDT22"/>
    <property type="match status" value="1"/>
</dbReference>
<dbReference type="PANTHER" id="PTHR31835">
    <property type="entry name" value="URIDINE DIPHOSPHATE GLUCOSE PYROPHOSPHATASE"/>
    <property type="match status" value="1"/>
</dbReference>
<dbReference type="CDD" id="cd02883">
    <property type="entry name" value="NUDIX_Hydrolase"/>
    <property type="match status" value="1"/>
</dbReference>
<proteinExistence type="predicted"/>
<keyword evidence="6" id="KW-1185">Reference proteome</keyword>
<dbReference type="GO" id="GO:0046872">
    <property type="term" value="F:metal ion binding"/>
    <property type="evidence" value="ECO:0007669"/>
    <property type="project" value="UniProtKB-KW"/>
</dbReference>
<keyword evidence="2" id="KW-0479">Metal-binding</keyword>
<reference evidence="7" key="1">
    <citation type="submission" date="2025-08" db="UniProtKB">
        <authorList>
            <consortium name="RefSeq"/>
        </authorList>
    </citation>
    <scope>IDENTIFICATION</scope>
    <source>
        <tissue evidence="7">Whole sample</tissue>
    </source>
</reference>
<evidence type="ECO:0000256" key="1">
    <source>
        <dbReference type="ARBA" id="ARBA00001946"/>
    </source>
</evidence>
<name>A0A8B8DVF1_CRAVI</name>
<keyword evidence="4" id="KW-0460">Magnesium</keyword>
<dbReference type="InterPro" id="IPR000086">
    <property type="entry name" value="NUDIX_hydrolase_dom"/>
</dbReference>
<organism evidence="6 7">
    <name type="scientific">Crassostrea virginica</name>
    <name type="common">Eastern oyster</name>
    <dbReference type="NCBI Taxonomy" id="6565"/>
    <lineage>
        <taxon>Eukaryota</taxon>
        <taxon>Metazoa</taxon>
        <taxon>Spiralia</taxon>
        <taxon>Lophotrochozoa</taxon>
        <taxon>Mollusca</taxon>
        <taxon>Bivalvia</taxon>
        <taxon>Autobranchia</taxon>
        <taxon>Pteriomorphia</taxon>
        <taxon>Ostreida</taxon>
        <taxon>Ostreoidea</taxon>
        <taxon>Ostreidae</taxon>
        <taxon>Crassostrea</taxon>
    </lineage>
</organism>
<dbReference type="InterPro" id="IPR055295">
    <property type="entry name" value="NUDT22/NUDT9-like"/>
</dbReference>
<dbReference type="OrthoDB" id="242473at2759"/>
<dbReference type="SUPFAM" id="SSF55811">
    <property type="entry name" value="Nudix"/>
    <property type="match status" value="1"/>
</dbReference>
<dbReference type="RefSeq" id="XP_022332197.1">
    <property type="nucleotide sequence ID" value="XM_022476489.1"/>
</dbReference>
<dbReference type="Proteomes" id="UP000694844">
    <property type="component" value="Chromosome 4"/>
</dbReference>
<dbReference type="GeneID" id="111129937"/>
<keyword evidence="3" id="KW-0378">Hydrolase</keyword>
<dbReference type="KEGG" id="cvn:111129937"/>
<dbReference type="PROSITE" id="PS51462">
    <property type="entry name" value="NUDIX"/>
    <property type="match status" value="1"/>
</dbReference>
<evidence type="ECO:0000256" key="2">
    <source>
        <dbReference type="ARBA" id="ARBA00022723"/>
    </source>
</evidence>
<accession>A0A8B8DVF1</accession>
<dbReference type="GO" id="GO:0052751">
    <property type="term" value="F:GDP-mannose hydrolase activity"/>
    <property type="evidence" value="ECO:0007669"/>
    <property type="project" value="TreeGrafter"/>
</dbReference>
<dbReference type="AlphaFoldDB" id="A0A8B8DVF1"/>
<evidence type="ECO:0000313" key="7">
    <source>
        <dbReference type="RefSeq" id="XP_022332197.1"/>
    </source>
</evidence>
<comment type="cofactor">
    <cofactor evidence="1">
        <name>Mg(2+)</name>
        <dbReference type="ChEBI" id="CHEBI:18420"/>
    </cofactor>
</comment>
<gene>
    <name evidence="7" type="primary">LOC111129937</name>
</gene>
<evidence type="ECO:0000256" key="4">
    <source>
        <dbReference type="ARBA" id="ARBA00022842"/>
    </source>
</evidence>
<evidence type="ECO:0000256" key="3">
    <source>
        <dbReference type="ARBA" id="ARBA00022801"/>
    </source>
</evidence>
<evidence type="ECO:0000313" key="6">
    <source>
        <dbReference type="Proteomes" id="UP000694844"/>
    </source>
</evidence>
<dbReference type="Gene3D" id="3.90.79.10">
    <property type="entry name" value="Nucleoside Triphosphate Pyrophosphohydrolase"/>
    <property type="match status" value="1"/>
</dbReference>
<sequence>MENESIVLLSVPCTQNINNSNTQIVMHEKFNRHAHLTNDLQIDTNWDKRVRENPKIFNGTKFRLSSVSLSEDVLFLNLGLTCYKDFLGTNWSENAKCLALDGVRDFQDSQAYMSDPLGVGAIVLTVDEKVVLLKRSCHCAEAPGFWDIPGGHPEPQEIVGKIPLEEIKFSDLSAQSVVKELYGSITREVVDEVNIPISVLSQPRFIGVAQNISAGKRPSSEFIISCSLSSVEVSEFYHKGSQEEAYESTSIQFLDKETVLKLGPNSDMWTTLAPSAKGCIMLYQLHNR</sequence>
<evidence type="ECO:0000259" key="5">
    <source>
        <dbReference type="PROSITE" id="PS51462"/>
    </source>
</evidence>